<reference evidence="1" key="1">
    <citation type="submission" date="2022-01" db="EMBL/GenBank/DDBJ databases">
        <title>Jiella avicenniae sp. nov., a novel endophytic bacterium isolated from bark of Avicennia marina.</title>
        <authorList>
            <person name="Tuo L."/>
        </authorList>
    </citation>
    <scope>NUCLEOTIDE SEQUENCE</scope>
    <source>
        <strain evidence="1">CBK1P-4</strain>
    </source>
</reference>
<dbReference type="EMBL" id="JAJUWU010000001">
    <property type="protein sequence ID" value="MCE7026397.1"/>
    <property type="molecule type" value="Genomic_DNA"/>
</dbReference>
<protein>
    <submittedName>
        <fullName evidence="1">Uncharacterized protein</fullName>
    </submittedName>
</protein>
<proteinExistence type="predicted"/>
<evidence type="ECO:0000313" key="2">
    <source>
        <dbReference type="Proteomes" id="UP001139035"/>
    </source>
</evidence>
<gene>
    <name evidence="1" type="ORF">LZD57_00205</name>
</gene>
<dbReference type="Proteomes" id="UP001139035">
    <property type="component" value="Unassembled WGS sequence"/>
</dbReference>
<organism evidence="1 2">
    <name type="scientific">Jiella avicenniae</name>
    <dbReference type="NCBI Taxonomy" id="2907202"/>
    <lineage>
        <taxon>Bacteria</taxon>
        <taxon>Pseudomonadati</taxon>
        <taxon>Pseudomonadota</taxon>
        <taxon>Alphaproteobacteria</taxon>
        <taxon>Hyphomicrobiales</taxon>
        <taxon>Aurantimonadaceae</taxon>
        <taxon>Jiella</taxon>
    </lineage>
</organism>
<dbReference type="AlphaFoldDB" id="A0A9X1T2V2"/>
<dbReference type="RefSeq" id="WP_233717101.1">
    <property type="nucleotide sequence ID" value="NZ_JAJUWU010000001.1"/>
</dbReference>
<name>A0A9X1T2V2_9HYPH</name>
<accession>A0A9X1T2V2</accession>
<evidence type="ECO:0000313" key="1">
    <source>
        <dbReference type="EMBL" id="MCE7026397.1"/>
    </source>
</evidence>
<sequence>MTAPVHFDLEAVERQIRRSADTAFAEARSKAQPEALPYIALQKRLSEIGFVATIELCRLRNDGMVNAPAAEAFGTTIGSMLRSIVDTVDPRFSEIMFQAIGDVAEMDLGSGDGRSAIAAETIRATEGGTA</sequence>
<keyword evidence="2" id="KW-1185">Reference proteome</keyword>
<comment type="caution">
    <text evidence="1">The sequence shown here is derived from an EMBL/GenBank/DDBJ whole genome shotgun (WGS) entry which is preliminary data.</text>
</comment>